<keyword evidence="2" id="KW-1185">Reference proteome</keyword>
<dbReference type="EMBL" id="CABIJS010000555">
    <property type="protein sequence ID" value="VUZ53634.1"/>
    <property type="molecule type" value="Genomic_DNA"/>
</dbReference>
<sequence length="135" mass="15366">MSRHNVNRVYKLVRELSSHGLVTLNGQTTQGHLPMANIYLHRRAIILDTRFAAPAHHIITDTSNCPLLEYTFNTPADIDTYWLHLRAVLMYTPFGFSRFSDPALANFADLEPPVLSVKSLREVLVQNEESYTPTL</sequence>
<dbReference type="AlphaFoldDB" id="A0A564Z4D1"/>
<reference evidence="1 2" key="1">
    <citation type="submission" date="2019-07" db="EMBL/GenBank/DDBJ databases">
        <authorList>
            <person name="Jastrzebski P J."/>
            <person name="Paukszto L."/>
            <person name="Jastrzebski P J."/>
        </authorList>
    </citation>
    <scope>NUCLEOTIDE SEQUENCE [LARGE SCALE GENOMIC DNA]</scope>
    <source>
        <strain evidence="1 2">WMS-il1</strain>
    </source>
</reference>
<accession>A0A564Z4D1</accession>
<evidence type="ECO:0000313" key="2">
    <source>
        <dbReference type="Proteomes" id="UP000321570"/>
    </source>
</evidence>
<organism evidence="1 2">
    <name type="scientific">Hymenolepis diminuta</name>
    <name type="common">Rat tapeworm</name>
    <dbReference type="NCBI Taxonomy" id="6216"/>
    <lineage>
        <taxon>Eukaryota</taxon>
        <taxon>Metazoa</taxon>
        <taxon>Spiralia</taxon>
        <taxon>Lophotrochozoa</taxon>
        <taxon>Platyhelminthes</taxon>
        <taxon>Cestoda</taxon>
        <taxon>Eucestoda</taxon>
        <taxon>Cyclophyllidea</taxon>
        <taxon>Hymenolepididae</taxon>
        <taxon>Hymenolepis</taxon>
    </lineage>
</organism>
<protein>
    <submittedName>
        <fullName evidence="1">Uncharacterized protein</fullName>
    </submittedName>
</protein>
<evidence type="ECO:0000313" key="1">
    <source>
        <dbReference type="EMBL" id="VUZ53634.1"/>
    </source>
</evidence>
<name>A0A564Z4D1_HYMDI</name>
<proteinExistence type="predicted"/>
<gene>
    <name evidence="1" type="ORF">WMSIL1_LOCUS11699</name>
</gene>
<dbReference type="Proteomes" id="UP000321570">
    <property type="component" value="Unassembled WGS sequence"/>
</dbReference>
<feature type="non-terminal residue" evidence="1">
    <location>
        <position position="135"/>
    </location>
</feature>